<keyword evidence="10" id="KW-1185">Reference proteome</keyword>
<dbReference type="GO" id="GO:0070483">
    <property type="term" value="P:detection of hypoxia"/>
    <property type="evidence" value="ECO:0007669"/>
    <property type="project" value="UniProtKB-ARBA"/>
</dbReference>
<dbReference type="GO" id="GO:0017172">
    <property type="term" value="F:cysteine dioxygenase activity"/>
    <property type="evidence" value="ECO:0007669"/>
    <property type="project" value="UniProtKB-EC"/>
</dbReference>
<evidence type="ECO:0000313" key="10">
    <source>
        <dbReference type="Proteomes" id="UP000682877"/>
    </source>
</evidence>
<evidence type="ECO:0000256" key="6">
    <source>
        <dbReference type="ARBA" id="ARBA00023004"/>
    </source>
</evidence>
<dbReference type="SUPFAM" id="SSF51182">
    <property type="entry name" value="RmlC-like cupins"/>
    <property type="match status" value="1"/>
</dbReference>
<dbReference type="Gene3D" id="2.60.120.10">
    <property type="entry name" value="Jelly Rolls"/>
    <property type="match status" value="1"/>
</dbReference>
<dbReference type="CDD" id="cd20289">
    <property type="entry name" value="cupin_ADO"/>
    <property type="match status" value="1"/>
</dbReference>
<keyword evidence="4" id="KW-0479">Metal-binding</keyword>
<evidence type="ECO:0000313" key="9">
    <source>
        <dbReference type="EMBL" id="CAE5957856.1"/>
    </source>
</evidence>
<keyword evidence="8" id="KW-0732">Signal</keyword>
<dbReference type="Pfam" id="PF07847">
    <property type="entry name" value="PCO_ADO"/>
    <property type="match status" value="1"/>
</dbReference>
<evidence type="ECO:0000256" key="3">
    <source>
        <dbReference type="ARBA" id="ARBA00013133"/>
    </source>
</evidence>
<dbReference type="Proteomes" id="UP000682877">
    <property type="component" value="Chromosome 1"/>
</dbReference>
<dbReference type="InterPro" id="IPR012864">
    <property type="entry name" value="PCO/ADO"/>
</dbReference>
<proteinExistence type="inferred from homology"/>
<dbReference type="PANTHER" id="PTHR22966">
    <property type="entry name" value="2-AMINOETHANETHIOL DIOXYGENASE"/>
    <property type="match status" value="1"/>
</dbReference>
<name>A0A8S1ZE77_ARAAE</name>
<reference evidence="9" key="1">
    <citation type="submission" date="2021-01" db="EMBL/GenBank/DDBJ databases">
        <authorList>
            <person name="Bezrukov I."/>
        </authorList>
    </citation>
    <scope>NUCLEOTIDE SEQUENCE</scope>
</reference>
<keyword evidence="6" id="KW-0408">Iron</keyword>
<comment type="cofactor">
    <cofactor evidence="1">
        <name>Fe(2+)</name>
        <dbReference type="ChEBI" id="CHEBI:29033"/>
    </cofactor>
</comment>
<evidence type="ECO:0000256" key="4">
    <source>
        <dbReference type="ARBA" id="ARBA00022723"/>
    </source>
</evidence>
<dbReference type="InterPro" id="IPR014710">
    <property type="entry name" value="RmlC-like_jellyroll"/>
</dbReference>
<accession>A0A8S1ZE77</accession>
<comment type="catalytic activity">
    <reaction evidence="7">
        <text>L-cysteine + O2 = 3-sulfino-L-alanine + H(+)</text>
        <dbReference type="Rhea" id="RHEA:20441"/>
        <dbReference type="ChEBI" id="CHEBI:15378"/>
        <dbReference type="ChEBI" id="CHEBI:15379"/>
        <dbReference type="ChEBI" id="CHEBI:35235"/>
        <dbReference type="ChEBI" id="CHEBI:61085"/>
        <dbReference type="EC" id="1.13.11.20"/>
    </reaction>
    <physiologicalReaction direction="left-to-right" evidence="7">
        <dbReference type="Rhea" id="RHEA:20442"/>
    </physiologicalReaction>
</comment>
<dbReference type="InterPro" id="IPR011051">
    <property type="entry name" value="RmlC_Cupin_sf"/>
</dbReference>
<gene>
    <name evidence="9" type="ORF">AARE701A_LOCUS1520</name>
</gene>
<evidence type="ECO:0000256" key="7">
    <source>
        <dbReference type="ARBA" id="ARBA00024284"/>
    </source>
</evidence>
<dbReference type="PANTHER" id="PTHR22966:SF29">
    <property type="entry name" value="PLANT CYSTEINE OXIDASE 3"/>
    <property type="match status" value="1"/>
</dbReference>
<sequence length="379" mass="42290">MKTSMSIIVFFFFVTFLAISASSLNPEETCIQRNINRSQPPSSSLEHKASKFDFLVDKLCSDMARAVMFSVRITGKFPSHYVKAMCNVFGNDEKKVKEYVMKNWLGGEKVLLNLVSKKDLHMASRNQEKSPKVQELYDLCKETFTGKAPSPASMPVQKLCSVLDSVSPADVGLEEVSQDDDRGYGVSGVSRFNRVGRWAQPITFLDIHECDTFTMCIFCFPTSSVIPLHDHPEMAVFSKILYGSLHVKAYDWVEPPCIITQNKGVPGSLPARLAKLVSDKVITPQSEIPVLYPKTGGNLHCFTALTPCAVLDILTPPYKESAGRSCSYYMDYPFSTFALEKGVKTVEGKEDEYAWLVQIDTPDDLHMRPGSYTGPTIRV</sequence>
<dbReference type="GO" id="GO:0046872">
    <property type="term" value="F:metal ion binding"/>
    <property type="evidence" value="ECO:0007669"/>
    <property type="project" value="UniProtKB-KW"/>
</dbReference>
<keyword evidence="5" id="KW-0560">Oxidoreductase</keyword>
<evidence type="ECO:0000256" key="8">
    <source>
        <dbReference type="SAM" id="SignalP"/>
    </source>
</evidence>
<evidence type="ECO:0000256" key="5">
    <source>
        <dbReference type="ARBA" id="ARBA00023002"/>
    </source>
</evidence>
<evidence type="ECO:0000256" key="2">
    <source>
        <dbReference type="ARBA" id="ARBA00006622"/>
    </source>
</evidence>
<dbReference type="AlphaFoldDB" id="A0A8S1ZE77"/>
<feature type="chain" id="PRO_5035929799" description="cysteine dioxygenase" evidence="8">
    <location>
        <begin position="24"/>
        <end position="379"/>
    </location>
</feature>
<protein>
    <recommendedName>
        <fullName evidence="3">cysteine dioxygenase</fullName>
        <ecNumber evidence="3">1.13.11.20</ecNumber>
    </recommendedName>
</protein>
<comment type="similarity">
    <text evidence="2">Belongs to the cysteine dioxygenase family.</text>
</comment>
<evidence type="ECO:0000256" key="1">
    <source>
        <dbReference type="ARBA" id="ARBA00001954"/>
    </source>
</evidence>
<feature type="signal peptide" evidence="8">
    <location>
        <begin position="1"/>
        <end position="23"/>
    </location>
</feature>
<organism evidence="9 10">
    <name type="scientific">Arabidopsis arenosa</name>
    <name type="common">Sand rock-cress</name>
    <name type="synonym">Cardaminopsis arenosa</name>
    <dbReference type="NCBI Taxonomy" id="38785"/>
    <lineage>
        <taxon>Eukaryota</taxon>
        <taxon>Viridiplantae</taxon>
        <taxon>Streptophyta</taxon>
        <taxon>Embryophyta</taxon>
        <taxon>Tracheophyta</taxon>
        <taxon>Spermatophyta</taxon>
        <taxon>Magnoliopsida</taxon>
        <taxon>eudicotyledons</taxon>
        <taxon>Gunneridae</taxon>
        <taxon>Pentapetalae</taxon>
        <taxon>rosids</taxon>
        <taxon>malvids</taxon>
        <taxon>Brassicales</taxon>
        <taxon>Brassicaceae</taxon>
        <taxon>Camelineae</taxon>
        <taxon>Arabidopsis</taxon>
    </lineage>
</organism>
<dbReference type="EC" id="1.13.11.20" evidence="3"/>
<dbReference type="EMBL" id="LR999451">
    <property type="protein sequence ID" value="CAE5957856.1"/>
    <property type="molecule type" value="Genomic_DNA"/>
</dbReference>